<dbReference type="GO" id="GO:0016920">
    <property type="term" value="F:pyroglutamyl-peptidase activity"/>
    <property type="evidence" value="ECO:0007669"/>
    <property type="project" value="InterPro"/>
</dbReference>
<evidence type="ECO:0000256" key="2">
    <source>
        <dbReference type="ARBA" id="ARBA00019191"/>
    </source>
</evidence>
<dbReference type="PANTHER" id="PTHR23402:SF1">
    <property type="entry name" value="PYROGLUTAMYL-PEPTIDASE I"/>
    <property type="match status" value="1"/>
</dbReference>
<dbReference type="InterPro" id="IPR000816">
    <property type="entry name" value="Peptidase_C15"/>
</dbReference>
<organism evidence="9 10">
    <name type="scientific">Lutibaculum baratangense AMV1</name>
    <dbReference type="NCBI Taxonomy" id="631454"/>
    <lineage>
        <taxon>Bacteria</taxon>
        <taxon>Pseudomonadati</taxon>
        <taxon>Pseudomonadota</taxon>
        <taxon>Alphaproteobacteria</taxon>
        <taxon>Hyphomicrobiales</taxon>
        <taxon>Tepidamorphaceae</taxon>
        <taxon>Lutibaculum</taxon>
    </lineage>
</organism>
<evidence type="ECO:0000256" key="5">
    <source>
        <dbReference type="ARBA" id="ARBA00022801"/>
    </source>
</evidence>
<reference evidence="9 10" key="1">
    <citation type="journal article" date="2014" name="Genome Announc.">
        <title>Draft Genome Sequence of Lutibaculum baratangense Strain AMV1T, Isolated from a Mud Volcano in Andamans, India.</title>
        <authorList>
            <person name="Singh A."/>
            <person name="Sreenivas A."/>
            <person name="Sathyanarayana Reddy G."/>
            <person name="Pinnaka A.K."/>
            <person name="Shivaji S."/>
        </authorList>
    </citation>
    <scope>NUCLEOTIDE SEQUENCE [LARGE SCALE GENOMIC DNA]</scope>
    <source>
        <strain evidence="9 10">AMV1</strain>
    </source>
</reference>
<dbReference type="EMBL" id="AWXZ01000040">
    <property type="protein sequence ID" value="ESR22745.1"/>
    <property type="molecule type" value="Genomic_DNA"/>
</dbReference>
<dbReference type="InterPro" id="IPR016125">
    <property type="entry name" value="Peptidase_C15-like"/>
</dbReference>
<comment type="caution">
    <text evidence="9">The sequence shown here is derived from an EMBL/GenBank/DDBJ whole genome shotgun (WGS) entry which is preliminary data.</text>
</comment>
<dbReference type="OrthoDB" id="9779738at2"/>
<evidence type="ECO:0000313" key="10">
    <source>
        <dbReference type="Proteomes" id="UP000017819"/>
    </source>
</evidence>
<dbReference type="STRING" id="631454.N177_3882"/>
<gene>
    <name evidence="9" type="ORF">N177_3882</name>
</gene>
<dbReference type="InterPro" id="IPR036440">
    <property type="entry name" value="Peptidase_C15-like_sf"/>
</dbReference>
<accession>V4RHJ5</accession>
<dbReference type="RefSeq" id="WP_023433991.1">
    <property type="nucleotide sequence ID" value="NZ_AWXZ01000040.1"/>
</dbReference>
<dbReference type="GO" id="GO:0006508">
    <property type="term" value="P:proteolysis"/>
    <property type="evidence" value="ECO:0007669"/>
    <property type="project" value="UniProtKB-KW"/>
</dbReference>
<protein>
    <recommendedName>
        <fullName evidence="2">Pyrrolidone-carboxylate peptidase</fullName>
    </recommendedName>
    <alternativeName>
        <fullName evidence="7">5-oxoprolyl-peptidase</fullName>
    </alternativeName>
    <alternativeName>
        <fullName evidence="8">Pyroglutamyl-peptidase I</fullName>
    </alternativeName>
</protein>
<dbReference type="AlphaFoldDB" id="V4RHJ5"/>
<keyword evidence="5 9" id="KW-0378">Hydrolase</keyword>
<dbReference type="PRINTS" id="PR00706">
    <property type="entry name" value="PYROGLUPTASE"/>
</dbReference>
<name>V4RHJ5_9HYPH</name>
<dbReference type="CDD" id="cd00501">
    <property type="entry name" value="Peptidase_C15"/>
    <property type="match status" value="1"/>
</dbReference>
<dbReference type="Pfam" id="PF01470">
    <property type="entry name" value="Peptidase_C15"/>
    <property type="match status" value="1"/>
</dbReference>
<comment type="similarity">
    <text evidence="1">Belongs to the peptidase C15 family.</text>
</comment>
<dbReference type="SUPFAM" id="SSF53182">
    <property type="entry name" value="Pyrrolidone carboxyl peptidase (pyroglutamate aminopeptidase)"/>
    <property type="match status" value="1"/>
</dbReference>
<keyword evidence="3" id="KW-0963">Cytoplasm</keyword>
<dbReference type="GO" id="GO:0005829">
    <property type="term" value="C:cytosol"/>
    <property type="evidence" value="ECO:0007669"/>
    <property type="project" value="InterPro"/>
</dbReference>
<evidence type="ECO:0000256" key="4">
    <source>
        <dbReference type="ARBA" id="ARBA00022670"/>
    </source>
</evidence>
<evidence type="ECO:0000256" key="8">
    <source>
        <dbReference type="ARBA" id="ARBA00031559"/>
    </source>
</evidence>
<evidence type="ECO:0000256" key="6">
    <source>
        <dbReference type="ARBA" id="ARBA00022807"/>
    </source>
</evidence>
<keyword evidence="6" id="KW-0788">Thiol protease</keyword>
<sequence>MSAPTVLVTGFGPFPGAPVNPSAALVRALPTGTMSRRHGIALHTEIMPVSYAAVAEILPRLWRDLRPDAVLHVGLHGRARIPHVELRGKNHRSPLAPDAGGALPNHPAIDPKGPAIRHASLPAPQILAAIRASGARARTSHDAGSYLCNFATYLSLGLAREGAIAGFLHVPWPAEERGRARRAPADRPGWNELSVALEATIGAVALEAKRRARGGR</sequence>
<evidence type="ECO:0000256" key="3">
    <source>
        <dbReference type="ARBA" id="ARBA00022490"/>
    </source>
</evidence>
<evidence type="ECO:0000256" key="7">
    <source>
        <dbReference type="ARBA" id="ARBA00030836"/>
    </source>
</evidence>
<evidence type="ECO:0000256" key="1">
    <source>
        <dbReference type="ARBA" id="ARBA00006641"/>
    </source>
</evidence>
<dbReference type="Gene3D" id="3.40.630.20">
    <property type="entry name" value="Peptidase C15, pyroglutamyl peptidase I-like"/>
    <property type="match status" value="1"/>
</dbReference>
<dbReference type="eggNOG" id="COG2039">
    <property type="taxonomic scope" value="Bacteria"/>
</dbReference>
<proteinExistence type="inferred from homology"/>
<dbReference type="PANTHER" id="PTHR23402">
    <property type="entry name" value="PROTEASE FAMILY C15 PYROGLUTAMYL-PEPTIDASE I-RELATED"/>
    <property type="match status" value="1"/>
</dbReference>
<keyword evidence="4" id="KW-0645">Protease</keyword>
<dbReference type="Proteomes" id="UP000017819">
    <property type="component" value="Unassembled WGS sequence"/>
</dbReference>
<dbReference type="PIRSF" id="PIRSF015592">
    <property type="entry name" value="Prld-crbxl_pptds"/>
    <property type="match status" value="1"/>
</dbReference>
<evidence type="ECO:0000313" key="9">
    <source>
        <dbReference type="EMBL" id="ESR22745.1"/>
    </source>
</evidence>
<keyword evidence="10" id="KW-1185">Reference proteome</keyword>